<keyword evidence="3" id="KW-1185">Reference proteome</keyword>
<keyword evidence="2" id="KW-0808">Transferase</keyword>
<dbReference type="AlphaFoldDB" id="A0AAF0IGA1"/>
<proteinExistence type="predicted"/>
<protein>
    <submittedName>
        <fullName evidence="2">DNA kinase/phosphatase Pnk1</fullName>
    </submittedName>
</protein>
<gene>
    <name evidence="2" type="primary">pnk1_1</name>
    <name evidence="2" type="ORF">PRK78_000867</name>
</gene>
<keyword evidence="2" id="KW-0418">Kinase</keyword>
<accession>A0AAF0IGA1</accession>
<sequence>MGAQKRSKRSFATVFQRTEISPPPTKRKVESTTTSGISYLIFESADEVVTNFFKPTSQKPKFQNISWRVIDNSCLVGRYSTQPPNEQQAEAPSLKKRRVAAFDLVRLEARRNAVQNSNGKLVEGSHLDCDDVRK</sequence>
<organism evidence="2 3">
    <name type="scientific">Emydomyces testavorans</name>
    <dbReference type="NCBI Taxonomy" id="2070801"/>
    <lineage>
        <taxon>Eukaryota</taxon>
        <taxon>Fungi</taxon>
        <taxon>Dikarya</taxon>
        <taxon>Ascomycota</taxon>
        <taxon>Pezizomycotina</taxon>
        <taxon>Eurotiomycetes</taxon>
        <taxon>Eurotiomycetidae</taxon>
        <taxon>Onygenales</taxon>
        <taxon>Nannizziopsiaceae</taxon>
        <taxon>Emydomyces</taxon>
    </lineage>
</organism>
<dbReference type="GO" id="GO:0016301">
    <property type="term" value="F:kinase activity"/>
    <property type="evidence" value="ECO:0007669"/>
    <property type="project" value="UniProtKB-KW"/>
</dbReference>
<feature type="region of interest" description="Disordered" evidence="1">
    <location>
        <begin position="1"/>
        <end position="31"/>
    </location>
</feature>
<reference evidence="2" key="1">
    <citation type="submission" date="2023-03" db="EMBL/GenBank/DDBJ databases">
        <title>Emydomyces testavorans Genome Sequence.</title>
        <authorList>
            <person name="Hoyer L."/>
        </authorList>
    </citation>
    <scope>NUCLEOTIDE SEQUENCE</scope>
    <source>
        <strain evidence="2">16-2883</strain>
    </source>
</reference>
<feature type="compositionally biased region" description="Basic and acidic residues" evidence="1">
    <location>
        <begin position="123"/>
        <end position="134"/>
    </location>
</feature>
<evidence type="ECO:0000256" key="1">
    <source>
        <dbReference type="SAM" id="MobiDB-lite"/>
    </source>
</evidence>
<dbReference type="Proteomes" id="UP001219355">
    <property type="component" value="Chromosome 1"/>
</dbReference>
<evidence type="ECO:0000313" key="2">
    <source>
        <dbReference type="EMBL" id="WEW55436.1"/>
    </source>
</evidence>
<dbReference type="EMBL" id="CP120627">
    <property type="protein sequence ID" value="WEW55436.1"/>
    <property type="molecule type" value="Genomic_DNA"/>
</dbReference>
<evidence type="ECO:0000313" key="3">
    <source>
        <dbReference type="Proteomes" id="UP001219355"/>
    </source>
</evidence>
<name>A0AAF0IGA1_9EURO</name>
<feature type="region of interest" description="Disordered" evidence="1">
    <location>
        <begin position="115"/>
        <end position="134"/>
    </location>
</feature>